<feature type="domain" description="Brix" evidence="3">
    <location>
        <begin position="1"/>
        <end position="157"/>
    </location>
</feature>
<dbReference type="HOGENOM" id="CLU_107897_2_0_2"/>
<dbReference type="NCBIfam" id="NF002093">
    <property type="entry name" value="PRK00933.1-3"/>
    <property type="match status" value="1"/>
</dbReference>
<evidence type="ECO:0000256" key="2">
    <source>
        <dbReference type="HAMAP-Rule" id="MF_00699"/>
    </source>
</evidence>
<keyword evidence="1 2" id="KW-0690">Ribosome biogenesis</keyword>
<dbReference type="SMART" id="SM00879">
    <property type="entry name" value="Brix"/>
    <property type="match status" value="1"/>
</dbReference>
<dbReference type="InterPro" id="IPR007109">
    <property type="entry name" value="Brix"/>
</dbReference>
<accession>D7E8G1</accession>
<keyword evidence="5" id="KW-1185">Reference proteome</keyword>
<dbReference type="STRING" id="644295.Metev_0595"/>
<dbReference type="GeneID" id="9346217"/>
<dbReference type="InterPro" id="IPR023548">
    <property type="entry name" value="Brix_dom_Rbsml_bgen_prot"/>
</dbReference>
<dbReference type="RefSeq" id="WP_013194071.1">
    <property type="nucleotide sequence ID" value="NC_014253.1"/>
</dbReference>
<evidence type="ECO:0000313" key="5">
    <source>
        <dbReference type="Proteomes" id="UP000000391"/>
    </source>
</evidence>
<proteinExistence type="inferred from homology"/>
<dbReference type="KEGG" id="mev:Metev_0595"/>
<dbReference type="EMBL" id="CP002069">
    <property type="protein sequence ID" value="ADI73503.1"/>
    <property type="molecule type" value="Genomic_DNA"/>
</dbReference>
<name>D7E8G1_METEZ</name>
<dbReference type="GO" id="GO:0006364">
    <property type="term" value="P:rRNA processing"/>
    <property type="evidence" value="ECO:0007669"/>
    <property type="project" value="InterPro"/>
</dbReference>
<dbReference type="GO" id="GO:0019843">
    <property type="term" value="F:rRNA binding"/>
    <property type="evidence" value="ECO:0007669"/>
    <property type="project" value="InterPro"/>
</dbReference>
<reference evidence="4 5" key="1">
    <citation type="submission" date="2010-06" db="EMBL/GenBank/DDBJ databases">
        <title>Complete sequence chromosome of Methanohalobium evestigatum Z-7303.</title>
        <authorList>
            <consortium name="US DOE Joint Genome Institute"/>
            <person name="Lucas S."/>
            <person name="Copeland A."/>
            <person name="Lapidus A."/>
            <person name="Cheng J.-F."/>
            <person name="Bruce D."/>
            <person name="Goodwin L."/>
            <person name="Pitluck S."/>
            <person name="Saunders E."/>
            <person name="Detter J.C."/>
            <person name="Han C."/>
            <person name="Tapia R."/>
            <person name="Land M."/>
            <person name="Hauser L."/>
            <person name="Kyrpides N."/>
            <person name="Mikhailova N."/>
            <person name="Sieprawska-Lupa M."/>
            <person name="Whitman W.B."/>
            <person name="Anderson I."/>
            <person name="Woyke T."/>
        </authorList>
    </citation>
    <scope>NUCLEOTIDE SEQUENCE [LARGE SCALE GENOMIC DNA]</scope>
    <source>
        <strain evidence="5">ATCC BAA-1072 / DSM 3721 / NBRC 107634 / OCM 161 / Z-7303</strain>
    </source>
</reference>
<evidence type="ECO:0000256" key="1">
    <source>
        <dbReference type="ARBA" id="ARBA00022517"/>
    </source>
</evidence>
<evidence type="ECO:0000313" key="4">
    <source>
        <dbReference type="EMBL" id="ADI73503.1"/>
    </source>
</evidence>
<comment type="function">
    <text evidence="2">Probably involved in the biogenesis of the ribosome.</text>
</comment>
<protein>
    <recommendedName>
        <fullName evidence="2">Probable Brix domain-containing ribosomal biogenesis protein</fullName>
    </recommendedName>
</protein>
<organism evidence="4 5">
    <name type="scientific">Methanohalobium evestigatum (strain ATCC BAA-1072 / DSM 3721 / NBRC 107634 / OCM 161 / Z-7303)</name>
    <dbReference type="NCBI Taxonomy" id="644295"/>
    <lineage>
        <taxon>Archaea</taxon>
        <taxon>Methanobacteriati</taxon>
        <taxon>Methanobacteriota</taxon>
        <taxon>Stenosarchaea group</taxon>
        <taxon>Methanomicrobia</taxon>
        <taxon>Methanosarcinales</taxon>
        <taxon>Methanosarcinaceae</taxon>
        <taxon>Methanohalobium</taxon>
    </lineage>
</organism>
<dbReference type="Gene3D" id="3.40.50.10480">
    <property type="entry name" value="Probable brix-domain ribosomal biogenesis protein"/>
    <property type="match status" value="1"/>
</dbReference>
<dbReference type="Proteomes" id="UP000000391">
    <property type="component" value="Chromosome"/>
</dbReference>
<dbReference type="OrthoDB" id="117530at2157"/>
<dbReference type="AlphaFoldDB" id="D7E8G1"/>
<sequence length="157" mass="17780">MILSTSRKPSSRTRTLCKHLSRFLNCDYVNRGKSSFEDIFGIYPCVPVLLIGESHGNPGSFDIFDQFGNYKLSVYMNVDYPQNFKSVNRKKEVPAVSGDNNIAKTIAKTLSFEYIENSGQCNTRCISVDKDSIDFMDSGELIFSFRIKSYRVLNDGV</sequence>
<dbReference type="PROSITE" id="PS50833">
    <property type="entry name" value="BRIX"/>
    <property type="match status" value="1"/>
</dbReference>
<dbReference type="HAMAP" id="MF_00699">
    <property type="entry name" value="BriX"/>
    <property type="match status" value="1"/>
</dbReference>
<gene>
    <name evidence="4" type="ordered locus">Metev_0595</name>
</gene>
<dbReference type="SUPFAM" id="SSF52954">
    <property type="entry name" value="Class II aaRS ABD-related"/>
    <property type="match status" value="1"/>
</dbReference>
<evidence type="ECO:0000259" key="3">
    <source>
        <dbReference type="PROSITE" id="PS50833"/>
    </source>
</evidence>